<dbReference type="AlphaFoldDB" id="A0AA39M1F5"/>
<keyword evidence="3" id="KW-1185">Reference proteome</keyword>
<evidence type="ECO:0000313" key="3">
    <source>
        <dbReference type="Proteomes" id="UP001175271"/>
    </source>
</evidence>
<name>A0AA39M1F5_9BILA</name>
<evidence type="ECO:0000256" key="1">
    <source>
        <dbReference type="SAM" id="SignalP"/>
    </source>
</evidence>
<comment type="caution">
    <text evidence="2">The sequence shown here is derived from an EMBL/GenBank/DDBJ whole genome shotgun (WGS) entry which is preliminary data.</text>
</comment>
<dbReference type="PROSITE" id="PS51257">
    <property type="entry name" value="PROKAR_LIPOPROTEIN"/>
    <property type="match status" value="1"/>
</dbReference>
<feature type="signal peptide" evidence="1">
    <location>
        <begin position="1"/>
        <end position="22"/>
    </location>
</feature>
<dbReference type="Proteomes" id="UP001175271">
    <property type="component" value="Unassembled WGS sequence"/>
</dbReference>
<proteinExistence type="predicted"/>
<organism evidence="2 3">
    <name type="scientific">Steinernema hermaphroditum</name>
    <dbReference type="NCBI Taxonomy" id="289476"/>
    <lineage>
        <taxon>Eukaryota</taxon>
        <taxon>Metazoa</taxon>
        <taxon>Ecdysozoa</taxon>
        <taxon>Nematoda</taxon>
        <taxon>Chromadorea</taxon>
        <taxon>Rhabditida</taxon>
        <taxon>Tylenchina</taxon>
        <taxon>Panagrolaimomorpha</taxon>
        <taxon>Strongyloidoidea</taxon>
        <taxon>Steinernematidae</taxon>
        <taxon>Steinernema</taxon>
    </lineage>
</organism>
<dbReference type="EMBL" id="JAUCMV010000002">
    <property type="protein sequence ID" value="KAK0417079.1"/>
    <property type="molecule type" value="Genomic_DNA"/>
</dbReference>
<gene>
    <name evidence="2" type="ORF">QR680_012822</name>
</gene>
<feature type="chain" id="PRO_5041302085" description="Reelin domain-containing protein" evidence="1">
    <location>
        <begin position="23"/>
        <end position="365"/>
    </location>
</feature>
<keyword evidence="1" id="KW-0732">Signal</keyword>
<evidence type="ECO:0008006" key="4">
    <source>
        <dbReference type="Google" id="ProtNLM"/>
    </source>
</evidence>
<evidence type="ECO:0000313" key="2">
    <source>
        <dbReference type="EMBL" id="KAK0417079.1"/>
    </source>
</evidence>
<accession>A0AA39M1F5</accession>
<protein>
    <recommendedName>
        <fullName evidence="4">Reelin domain-containing protein</fullName>
    </recommendedName>
</protein>
<sequence length="365" mass="40854">MSSRRIALLASFCVLFPTCTVGWFGCADDLWSDALRSSRSRSAQAERFSIEVRERGSQRRSFVFSRGKEFAVQIVGDSFSWAEIHARSALFPYFVVGEFVRPPPKYFQLRNCSGRINASVVTLSGANVSRRHGAFFWRAPSSSRAGPLAFVARILTEDGTVLVQLNELPMQSPILTPLDAQFEHTSCGRDYGCATIGERAYVSVRWRCFREHVLVELASIDLDSATAFGMTTGQNTAALCTVKSSRPLRVSFREYKLTSSRHAFPSKSRNATFLRGRRDSGTATCRFEIPRPQGRLPAIVFGKVDKYGHPSALRKKRLRGGDFCDPSAFPMPHRHSHAKLSATASTEPYPWISMILLMSFVRMML</sequence>
<reference evidence="2" key="1">
    <citation type="submission" date="2023-06" db="EMBL/GenBank/DDBJ databases">
        <title>Genomic analysis of the entomopathogenic nematode Steinernema hermaphroditum.</title>
        <authorList>
            <person name="Schwarz E.M."/>
            <person name="Heppert J.K."/>
            <person name="Baniya A."/>
            <person name="Schwartz H.T."/>
            <person name="Tan C.-H."/>
            <person name="Antoshechkin I."/>
            <person name="Sternberg P.W."/>
            <person name="Goodrich-Blair H."/>
            <person name="Dillman A.R."/>
        </authorList>
    </citation>
    <scope>NUCLEOTIDE SEQUENCE</scope>
    <source>
        <strain evidence="2">PS9179</strain>
        <tissue evidence="2">Whole animal</tissue>
    </source>
</reference>